<dbReference type="AlphaFoldDB" id="A0A3S2VQI6"/>
<sequence length="94" mass="10165">MSFLHSRVEATSQTACFSVVGVADPNLLHRLLEPFAKRGLIPSRVHADTDPEDRLLVDIQVGDMDQDLAGRIGAGLRQVIGVELVLVSSKAQCI</sequence>
<dbReference type="Proteomes" id="UP000287447">
    <property type="component" value="Unassembled WGS sequence"/>
</dbReference>
<protein>
    <recommendedName>
        <fullName evidence="3">ACT domain-containing protein</fullName>
    </recommendedName>
</protein>
<evidence type="ECO:0000313" key="2">
    <source>
        <dbReference type="Proteomes" id="UP000287447"/>
    </source>
</evidence>
<accession>A0A3S2VQI6</accession>
<dbReference type="EMBL" id="SADE01000002">
    <property type="protein sequence ID" value="RVU36640.1"/>
    <property type="molecule type" value="Genomic_DNA"/>
</dbReference>
<evidence type="ECO:0008006" key="3">
    <source>
        <dbReference type="Google" id="ProtNLM"/>
    </source>
</evidence>
<dbReference type="OrthoDB" id="7062678at2"/>
<gene>
    <name evidence="1" type="ORF">EOI86_15790</name>
</gene>
<evidence type="ECO:0000313" key="1">
    <source>
        <dbReference type="EMBL" id="RVU36640.1"/>
    </source>
</evidence>
<proteinExistence type="predicted"/>
<organism evidence="1 2">
    <name type="scientific">Hwanghaeella grinnelliae</name>
    <dbReference type="NCBI Taxonomy" id="2500179"/>
    <lineage>
        <taxon>Bacteria</taxon>
        <taxon>Pseudomonadati</taxon>
        <taxon>Pseudomonadota</taxon>
        <taxon>Alphaproteobacteria</taxon>
        <taxon>Rhodospirillales</taxon>
        <taxon>Rhodospirillaceae</taxon>
        <taxon>Hwanghaeella</taxon>
    </lineage>
</organism>
<comment type="caution">
    <text evidence="1">The sequence shown here is derived from an EMBL/GenBank/DDBJ whole genome shotgun (WGS) entry which is preliminary data.</text>
</comment>
<keyword evidence="2" id="KW-1185">Reference proteome</keyword>
<name>A0A3S2VQI6_9PROT</name>
<dbReference type="RefSeq" id="WP_127766116.1">
    <property type="nucleotide sequence ID" value="NZ_SADE01000002.1"/>
</dbReference>
<reference evidence="2" key="1">
    <citation type="submission" date="2019-01" db="EMBL/GenBank/DDBJ databases">
        <title>Gri0909 isolated from a small marine red alga.</title>
        <authorList>
            <person name="Kim J."/>
            <person name="Jeong S.E."/>
            <person name="Jeon C.O."/>
        </authorList>
    </citation>
    <scope>NUCLEOTIDE SEQUENCE [LARGE SCALE GENOMIC DNA]</scope>
    <source>
        <strain evidence="2">Gri0909</strain>
    </source>
</reference>